<keyword evidence="2" id="KW-1185">Reference proteome</keyword>
<evidence type="ECO:0000313" key="1">
    <source>
        <dbReference type="EMBL" id="KAJ8890471.1"/>
    </source>
</evidence>
<sequence length="79" mass="9211">MGYYDGFSNDRRYGAVVFIACIRFETSKRKLQHLTFPDFYHCAQAMMGCWTYGENNSEYDDTDLDREFSSGTSRCPYSS</sequence>
<organism evidence="1 2">
    <name type="scientific">Dryococelus australis</name>
    <dbReference type="NCBI Taxonomy" id="614101"/>
    <lineage>
        <taxon>Eukaryota</taxon>
        <taxon>Metazoa</taxon>
        <taxon>Ecdysozoa</taxon>
        <taxon>Arthropoda</taxon>
        <taxon>Hexapoda</taxon>
        <taxon>Insecta</taxon>
        <taxon>Pterygota</taxon>
        <taxon>Neoptera</taxon>
        <taxon>Polyneoptera</taxon>
        <taxon>Phasmatodea</taxon>
        <taxon>Verophasmatodea</taxon>
        <taxon>Anareolatae</taxon>
        <taxon>Phasmatidae</taxon>
        <taxon>Eurycanthinae</taxon>
        <taxon>Dryococelus</taxon>
    </lineage>
</organism>
<protein>
    <submittedName>
        <fullName evidence="1">Uncharacterized protein</fullName>
    </submittedName>
</protein>
<reference evidence="1 2" key="1">
    <citation type="submission" date="2023-02" db="EMBL/GenBank/DDBJ databases">
        <title>LHISI_Scaffold_Assembly.</title>
        <authorList>
            <person name="Stuart O.P."/>
            <person name="Cleave R."/>
            <person name="Magrath M.J.L."/>
            <person name="Mikheyev A.S."/>
        </authorList>
    </citation>
    <scope>NUCLEOTIDE SEQUENCE [LARGE SCALE GENOMIC DNA]</scope>
    <source>
        <strain evidence="1">Daus_M_001</strain>
        <tissue evidence="1">Leg muscle</tissue>
    </source>
</reference>
<dbReference type="EMBL" id="JARBHB010000003">
    <property type="protein sequence ID" value="KAJ8890471.1"/>
    <property type="molecule type" value="Genomic_DNA"/>
</dbReference>
<name>A0ABQ9I1G7_9NEOP</name>
<proteinExistence type="predicted"/>
<dbReference type="Proteomes" id="UP001159363">
    <property type="component" value="Chromosome 3"/>
</dbReference>
<dbReference type="Pfam" id="PF05427">
    <property type="entry name" value="FIBP"/>
    <property type="match status" value="1"/>
</dbReference>
<accession>A0ABQ9I1G7</accession>
<evidence type="ECO:0000313" key="2">
    <source>
        <dbReference type="Proteomes" id="UP001159363"/>
    </source>
</evidence>
<gene>
    <name evidence="1" type="ORF">PR048_009980</name>
</gene>
<comment type="caution">
    <text evidence="1">The sequence shown here is derived from an EMBL/GenBank/DDBJ whole genome shotgun (WGS) entry which is preliminary data.</text>
</comment>
<dbReference type="InterPro" id="IPR008614">
    <property type="entry name" value="FIBP"/>
</dbReference>